<feature type="region of interest" description="Disordered" evidence="1">
    <location>
        <begin position="179"/>
        <end position="201"/>
    </location>
</feature>
<reference evidence="3" key="1">
    <citation type="journal article" date="2017" name="Nat. Ecol. Evol.">
        <title>Genome expansion and lineage-specific genetic innovations in the forest pathogenic fungi Armillaria.</title>
        <authorList>
            <person name="Sipos G."/>
            <person name="Prasanna A.N."/>
            <person name="Walter M.C."/>
            <person name="O'Connor E."/>
            <person name="Balint B."/>
            <person name="Krizsan K."/>
            <person name="Kiss B."/>
            <person name="Hess J."/>
            <person name="Varga T."/>
            <person name="Slot J."/>
            <person name="Riley R."/>
            <person name="Boka B."/>
            <person name="Rigling D."/>
            <person name="Barry K."/>
            <person name="Lee J."/>
            <person name="Mihaltcheva S."/>
            <person name="LaButti K."/>
            <person name="Lipzen A."/>
            <person name="Waldron R."/>
            <person name="Moloney N.M."/>
            <person name="Sperisen C."/>
            <person name="Kredics L."/>
            <person name="Vagvoelgyi C."/>
            <person name="Patrignani A."/>
            <person name="Fitzpatrick D."/>
            <person name="Nagy I."/>
            <person name="Doyle S."/>
            <person name="Anderson J.B."/>
            <person name="Grigoriev I.V."/>
            <person name="Gueldener U."/>
            <person name="Muensterkoetter M."/>
            <person name="Nagy L.G."/>
        </authorList>
    </citation>
    <scope>NUCLEOTIDE SEQUENCE [LARGE SCALE GENOMIC DNA]</scope>
    <source>
        <strain evidence="3">C18/9</strain>
    </source>
</reference>
<feature type="compositionally biased region" description="Basic residues" evidence="1">
    <location>
        <begin position="259"/>
        <end position="270"/>
    </location>
</feature>
<accession>A0A284QT03</accession>
<dbReference type="Proteomes" id="UP000219338">
    <property type="component" value="Unassembled WGS sequence"/>
</dbReference>
<dbReference type="PANTHER" id="PTHR38167">
    <property type="entry name" value="C2H2-TYPE DOMAIN-CONTAINING PROTEIN"/>
    <property type="match status" value="1"/>
</dbReference>
<evidence type="ECO:0000256" key="1">
    <source>
        <dbReference type="SAM" id="MobiDB-lite"/>
    </source>
</evidence>
<sequence>MVPDPVEVIDLTELTDSSGDEEDLDVNQDETQSSSEDEGGSSEGSEVAVDATSRAALHQAIASISESQLRQVIADLVDSVPAVERAMTRELVSFDPRSRAVTPRWETCGNCGEKYDLEVNRESNECKFHPGEIEVDEASFVDWDEDCHGPMDTLANRMNNGSVSRNSRIAHRHPLEYAIQSTPSSSPCSSPSPQSDIDSDDGFWIDEMELRSAIASTPESQLRDIVEKLARGNSLIRRAFVRELRCRSADTTPSSSPSRPRRKVLHKKRRSSERAHYFPCTASSPSCINCGRVFLNGWDGGLQKCLSDGPCAYHPGTLEVFEFSPTINTHGRPGHTMKMWTCCEGDPDTSGCIFANTHHVGSF</sequence>
<proteinExistence type="predicted"/>
<dbReference type="OrthoDB" id="2972176at2759"/>
<protein>
    <recommendedName>
        <fullName evidence="4">C2H2-type domain-containing protein</fullName>
    </recommendedName>
</protein>
<gene>
    <name evidence="2" type="ORF">ARMOST_02849</name>
</gene>
<feature type="region of interest" description="Disordered" evidence="1">
    <location>
        <begin position="1"/>
        <end position="49"/>
    </location>
</feature>
<evidence type="ECO:0008006" key="4">
    <source>
        <dbReference type="Google" id="ProtNLM"/>
    </source>
</evidence>
<evidence type="ECO:0000313" key="3">
    <source>
        <dbReference type="Proteomes" id="UP000219338"/>
    </source>
</evidence>
<keyword evidence="3" id="KW-1185">Reference proteome</keyword>
<dbReference type="AlphaFoldDB" id="A0A284QT03"/>
<feature type="region of interest" description="Disordered" evidence="1">
    <location>
        <begin position="247"/>
        <end position="270"/>
    </location>
</feature>
<dbReference type="EMBL" id="FUEG01000002">
    <property type="protein sequence ID" value="SJK99543.1"/>
    <property type="molecule type" value="Genomic_DNA"/>
</dbReference>
<feature type="compositionally biased region" description="Acidic residues" evidence="1">
    <location>
        <begin position="18"/>
        <end position="28"/>
    </location>
</feature>
<dbReference type="PANTHER" id="PTHR38167:SF1">
    <property type="entry name" value="C2H2-TYPE DOMAIN-CONTAINING PROTEIN"/>
    <property type="match status" value="1"/>
</dbReference>
<feature type="compositionally biased region" description="Low complexity" evidence="1">
    <location>
        <begin position="181"/>
        <end position="196"/>
    </location>
</feature>
<organism evidence="2 3">
    <name type="scientific">Armillaria ostoyae</name>
    <name type="common">Armillaria root rot fungus</name>
    <dbReference type="NCBI Taxonomy" id="47428"/>
    <lineage>
        <taxon>Eukaryota</taxon>
        <taxon>Fungi</taxon>
        <taxon>Dikarya</taxon>
        <taxon>Basidiomycota</taxon>
        <taxon>Agaricomycotina</taxon>
        <taxon>Agaricomycetes</taxon>
        <taxon>Agaricomycetidae</taxon>
        <taxon>Agaricales</taxon>
        <taxon>Marasmiineae</taxon>
        <taxon>Physalacriaceae</taxon>
        <taxon>Armillaria</taxon>
    </lineage>
</organism>
<name>A0A284QT03_ARMOS</name>
<evidence type="ECO:0000313" key="2">
    <source>
        <dbReference type="EMBL" id="SJK99543.1"/>
    </source>
</evidence>
<dbReference type="STRING" id="47428.A0A284QT03"/>